<feature type="coiled-coil region" evidence="10">
    <location>
        <begin position="71"/>
        <end position="147"/>
    </location>
</feature>
<keyword evidence="5 9" id="KW-0995">Kinetochore</keyword>
<keyword evidence="4 9" id="KW-0498">Mitosis</keyword>
<dbReference type="AlphaFoldDB" id="A0A1B9H3S7"/>
<keyword evidence="6 10" id="KW-0175">Coiled coil</keyword>
<feature type="compositionally biased region" description="Low complexity" evidence="11">
    <location>
        <begin position="293"/>
        <end position="318"/>
    </location>
</feature>
<evidence type="ECO:0000256" key="8">
    <source>
        <dbReference type="ARBA" id="ARBA00023328"/>
    </source>
</evidence>
<comment type="function">
    <text evidence="9">Acts as a component of the essential kinetochore-associated NDC80 complex, which is required for chromosome segregation and spindle checkpoint activity.</text>
</comment>
<evidence type="ECO:0000256" key="10">
    <source>
        <dbReference type="SAM" id="Coils"/>
    </source>
</evidence>
<organism evidence="13 14">
    <name type="scientific">Kwoniella heveanensis BCC8398</name>
    <dbReference type="NCBI Taxonomy" id="1296120"/>
    <lineage>
        <taxon>Eukaryota</taxon>
        <taxon>Fungi</taxon>
        <taxon>Dikarya</taxon>
        <taxon>Basidiomycota</taxon>
        <taxon>Agaricomycotina</taxon>
        <taxon>Tremellomycetes</taxon>
        <taxon>Tremellales</taxon>
        <taxon>Cryptococcaceae</taxon>
        <taxon>Kwoniella</taxon>
    </lineage>
</organism>
<evidence type="ECO:0000256" key="9">
    <source>
        <dbReference type="RuleBase" id="RU367150"/>
    </source>
</evidence>
<dbReference type="Gene3D" id="3.30.457.50">
    <property type="entry name" value="Chromosome segregation protein Spc25"/>
    <property type="match status" value="1"/>
</dbReference>
<dbReference type="GO" id="GO:0031262">
    <property type="term" value="C:Ndc80 complex"/>
    <property type="evidence" value="ECO:0007669"/>
    <property type="project" value="InterPro"/>
</dbReference>
<evidence type="ECO:0000256" key="2">
    <source>
        <dbReference type="ARBA" id="ARBA00022454"/>
    </source>
</evidence>
<evidence type="ECO:0000256" key="3">
    <source>
        <dbReference type="ARBA" id="ARBA00022618"/>
    </source>
</evidence>
<evidence type="ECO:0000256" key="6">
    <source>
        <dbReference type="ARBA" id="ARBA00023054"/>
    </source>
</evidence>
<evidence type="ECO:0000256" key="4">
    <source>
        <dbReference type="ARBA" id="ARBA00022776"/>
    </source>
</evidence>
<dbReference type="PANTHER" id="PTHR14281:SF0">
    <property type="entry name" value="KINETOCHORE PROTEIN SPC25"/>
    <property type="match status" value="1"/>
</dbReference>
<feature type="domain" description="Chromosome segregation protein Spc25 C-terminal" evidence="12">
    <location>
        <begin position="180"/>
        <end position="249"/>
    </location>
</feature>
<gene>
    <name evidence="13" type="ORF">I316_00155</name>
</gene>
<accession>A0A1B9H3S7</accession>
<dbReference type="GO" id="GO:0007059">
    <property type="term" value="P:chromosome segregation"/>
    <property type="evidence" value="ECO:0007669"/>
    <property type="project" value="InterPro"/>
</dbReference>
<dbReference type="InterPro" id="IPR045143">
    <property type="entry name" value="Spc25"/>
</dbReference>
<dbReference type="PANTHER" id="PTHR14281">
    <property type="entry name" value="KINETOCHORE PROTEIN SPC25-RELATED"/>
    <property type="match status" value="1"/>
</dbReference>
<keyword evidence="3 9" id="KW-0132">Cell division</keyword>
<evidence type="ECO:0000256" key="11">
    <source>
        <dbReference type="SAM" id="MobiDB-lite"/>
    </source>
</evidence>
<name>A0A1B9H3S7_9TREE</name>
<evidence type="ECO:0000313" key="13">
    <source>
        <dbReference type="EMBL" id="OCF37931.1"/>
    </source>
</evidence>
<evidence type="ECO:0000259" key="12">
    <source>
        <dbReference type="Pfam" id="PF08234"/>
    </source>
</evidence>
<dbReference type="GO" id="GO:0051301">
    <property type="term" value="P:cell division"/>
    <property type="evidence" value="ECO:0007669"/>
    <property type="project" value="UniProtKB-UniRule"/>
</dbReference>
<evidence type="ECO:0000256" key="5">
    <source>
        <dbReference type="ARBA" id="ARBA00022838"/>
    </source>
</evidence>
<dbReference type="CDD" id="cd23784">
    <property type="entry name" value="RWD_Spc25"/>
    <property type="match status" value="1"/>
</dbReference>
<dbReference type="Pfam" id="PF08234">
    <property type="entry name" value="Spindle_Spc25"/>
    <property type="match status" value="1"/>
</dbReference>
<protein>
    <recommendedName>
        <fullName evidence="9">Kinetochore protein SPC25</fullName>
    </recommendedName>
</protein>
<reference evidence="13 14" key="1">
    <citation type="submission" date="2013-07" db="EMBL/GenBank/DDBJ databases">
        <title>The Genome Sequence of Cryptococcus heveanensis BCC8398.</title>
        <authorList>
            <consortium name="The Broad Institute Genome Sequencing Platform"/>
            <person name="Cuomo C."/>
            <person name="Litvintseva A."/>
            <person name="Chen Y."/>
            <person name="Heitman J."/>
            <person name="Sun S."/>
            <person name="Springer D."/>
            <person name="Dromer F."/>
            <person name="Young S.K."/>
            <person name="Zeng Q."/>
            <person name="Gargeya S."/>
            <person name="Fitzgerald M."/>
            <person name="Abouelleil A."/>
            <person name="Alvarado L."/>
            <person name="Berlin A.M."/>
            <person name="Chapman S.B."/>
            <person name="Dewar J."/>
            <person name="Goldberg J."/>
            <person name="Griggs A."/>
            <person name="Gujja S."/>
            <person name="Hansen M."/>
            <person name="Howarth C."/>
            <person name="Imamovic A."/>
            <person name="Larimer J."/>
            <person name="McCowan C."/>
            <person name="Murphy C."/>
            <person name="Pearson M."/>
            <person name="Priest M."/>
            <person name="Roberts A."/>
            <person name="Saif S."/>
            <person name="Shea T."/>
            <person name="Sykes S."/>
            <person name="Wortman J."/>
            <person name="Nusbaum C."/>
            <person name="Birren B."/>
        </authorList>
    </citation>
    <scope>NUCLEOTIDE SEQUENCE [LARGE SCALE GENOMIC DNA]</scope>
    <source>
        <strain evidence="13 14">BCC8398</strain>
    </source>
</reference>
<dbReference type="Proteomes" id="UP000092666">
    <property type="component" value="Unassembled WGS sequence"/>
</dbReference>
<keyword evidence="14" id="KW-1185">Reference proteome</keyword>
<proteinExistence type="inferred from homology"/>
<comment type="similarity">
    <text evidence="1 9">Belongs to the SPC25 family.</text>
</comment>
<comment type="subcellular location">
    <subcellularLocation>
        <location evidence="9">Nucleus</location>
    </subcellularLocation>
    <subcellularLocation>
        <location evidence="9">Chromosome</location>
        <location evidence="9">Centromere</location>
        <location evidence="9">Kinetochore</location>
    </subcellularLocation>
</comment>
<keyword evidence="9" id="KW-0539">Nucleus</keyword>
<dbReference type="InterPro" id="IPR013255">
    <property type="entry name" value="Spc25_C"/>
</dbReference>
<dbReference type="EMBL" id="KI669492">
    <property type="protein sequence ID" value="OCF37931.1"/>
    <property type="molecule type" value="Genomic_DNA"/>
</dbReference>
<feature type="region of interest" description="Disordered" evidence="11">
    <location>
        <begin position="251"/>
        <end position="337"/>
    </location>
</feature>
<evidence type="ECO:0000313" key="14">
    <source>
        <dbReference type="Proteomes" id="UP000092666"/>
    </source>
</evidence>
<dbReference type="STRING" id="1296120.A0A1B9H3S7"/>
<keyword evidence="2 9" id="KW-0158">Chromosome</keyword>
<comment type="subunit">
    <text evidence="9">Component of the NDC80 complex.</text>
</comment>
<keyword evidence="8 9" id="KW-0137">Centromere</keyword>
<evidence type="ECO:0000256" key="1">
    <source>
        <dbReference type="ARBA" id="ARBA00006379"/>
    </source>
</evidence>
<evidence type="ECO:0000256" key="7">
    <source>
        <dbReference type="ARBA" id="ARBA00023306"/>
    </source>
</evidence>
<sequence>MPPSNYLAAPRPVSLQAILDESAANGTAPSIDLQWEPFQRHIEAFLTAIDEYTLAARTELAARASDHTAFMRELQAKKEETEIQIQFEREREGEMLATLESERHAMSDLNTSLSNLKSQLQKVQDQSSTLESELNNLRKEVKLEQSKKERQGKVLDEMRDRDEIELRELEEAVGWKVEGIKEDLLLMRFTLLDPNDPAREFSILIDVSKQDYSVPNCDPSLPSLPELVRQLNSERDFYTFIKRVRKAFRGLIPNPTQPSKFDDLSGPGQAQAQTQTQGQGVRTPAPAGGSKFLLSQSVSRSTSSSQLLSAQAQNQNHNQNKDQVTDGSALEGLTLGK</sequence>
<feature type="compositionally biased region" description="Low complexity" evidence="11">
    <location>
        <begin position="268"/>
        <end position="280"/>
    </location>
</feature>
<reference evidence="14" key="2">
    <citation type="submission" date="2013-12" db="EMBL/GenBank/DDBJ databases">
        <title>Evolution of pathogenesis and genome organization in the Tremellales.</title>
        <authorList>
            <person name="Cuomo C."/>
            <person name="Litvintseva A."/>
            <person name="Heitman J."/>
            <person name="Chen Y."/>
            <person name="Sun S."/>
            <person name="Springer D."/>
            <person name="Dromer F."/>
            <person name="Young S."/>
            <person name="Zeng Q."/>
            <person name="Chapman S."/>
            <person name="Gujja S."/>
            <person name="Saif S."/>
            <person name="Birren B."/>
        </authorList>
    </citation>
    <scope>NUCLEOTIDE SEQUENCE [LARGE SCALE GENOMIC DNA]</scope>
    <source>
        <strain evidence="14">BCC8398</strain>
    </source>
</reference>
<keyword evidence="7 9" id="KW-0131">Cell cycle</keyword>
<dbReference type="GO" id="GO:0005634">
    <property type="term" value="C:nucleus"/>
    <property type="evidence" value="ECO:0007669"/>
    <property type="project" value="UniProtKB-SubCell"/>
</dbReference>
<dbReference type="OrthoDB" id="4056921at2759"/>